<keyword evidence="3" id="KW-0687">Ribonucleoprotein</keyword>
<dbReference type="PANTHER" id="PTHR10916">
    <property type="entry name" value="60S RIBOSOMAL PROTEIN L35/50S RIBOSOMAL PROTEIN L29"/>
    <property type="match status" value="1"/>
</dbReference>
<dbReference type="SUPFAM" id="SSF46561">
    <property type="entry name" value="Ribosomal protein L29 (L29p)"/>
    <property type="match status" value="1"/>
</dbReference>
<accession>A0A383CLR3</accession>
<evidence type="ECO:0000313" key="6">
    <source>
        <dbReference type="EMBL" id="SVE33051.1"/>
    </source>
</evidence>
<evidence type="ECO:0000256" key="1">
    <source>
        <dbReference type="ARBA" id="ARBA00009254"/>
    </source>
</evidence>
<evidence type="ECO:0000256" key="2">
    <source>
        <dbReference type="ARBA" id="ARBA00022980"/>
    </source>
</evidence>
<dbReference type="CDD" id="cd00427">
    <property type="entry name" value="Ribosomal_L29_HIP"/>
    <property type="match status" value="1"/>
</dbReference>
<dbReference type="GO" id="GO:0022625">
    <property type="term" value="C:cytosolic large ribosomal subunit"/>
    <property type="evidence" value="ECO:0007669"/>
    <property type="project" value="TreeGrafter"/>
</dbReference>
<comment type="similarity">
    <text evidence="1">Belongs to the universal ribosomal protein uL29 family.</text>
</comment>
<dbReference type="PROSITE" id="PS00579">
    <property type="entry name" value="RIBOSOMAL_L29"/>
    <property type="match status" value="1"/>
</dbReference>
<dbReference type="HAMAP" id="MF_00374">
    <property type="entry name" value="Ribosomal_uL29"/>
    <property type="match status" value="1"/>
</dbReference>
<organism evidence="6">
    <name type="scientific">marine metagenome</name>
    <dbReference type="NCBI Taxonomy" id="408172"/>
    <lineage>
        <taxon>unclassified sequences</taxon>
        <taxon>metagenomes</taxon>
        <taxon>ecological metagenomes</taxon>
    </lineage>
</organism>
<dbReference type="PANTHER" id="PTHR10916:SF0">
    <property type="entry name" value="LARGE RIBOSOMAL SUBUNIT PROTEIN UL29C"/>
    <property type="match status" value="1"/>
</dbReference>
<evidence type="ECO:0000256" key="4">
    <source>
        <dbReference type="ARBA" id="ARBA00035204"/>
    </source>
</evidence>
<evidence type="ECO:0000256" key="5">
    <source>
        <dbReference type="ARBA" id="ARBA00035476"/>
    </source>
</evidence>
<dbReference type="FunFam" id="1.10.287.310:FF:000001">
    <property type="entry name" value="50S ribosomal protein L29"/>
    <property type="match status" value="1"/>
</dbReference>
<dbReference type="NCBIfam" id="TIGR00012">
    <property type="entry name" value="L29"/>
    <property type="match status" value="1"/>
</dbReference>
<name>A0A383CLR3_9ZZZZ</name>
<dbReference type="Pfam" id="PF00831">
    <property type="entry name" value="Ribosomal_L29"/>
    <property type="match status" value="1"/>
</dbReference>
<evidence type="ECO:0000256" key="3">
    <source>
        <dbReference type="ARBA" id="ARBA00023274"/>
    </source>
</evidence>
<dbReference type="InterPro" id="IPR036049">
    <property type="entry name" value="Ribosomal_uL29_sf"/>
</dbReference>
<dbReference type="InterPro" id="IPR050063">
    <property type="entry name" value="Ribosomal_protein_uL29"/>
</dbReference>
<reference evidence="6" key="1">
    <citation type="submission" date="2018-05" db="EMBL/GenBank/DDBJ databases">
        <authorList>
            <person name="Lanie J.A."/>
            <person name="Ng W.-L."/>
            <person name="Kazmierczak K.M."/>
            <person name="Andrzejewski T.M."/>
            <person name="Davidsen T.M."/>
            <person name="Wayne K.J."/>
            <person name="Tettelin H."/>
            <person name="Glass J.I."/>
            <person name="Rusch D."/>
            <person name="Podicherti R."/>
            <person name="Tsui H.-C.T."/>
            <person name="Winkler M.E."/>
        </authorList>
    </citation>
    <scope>NUCLEOTIDE SEQUENCE</scope>
</reference>
<proteinExistence type="inferred from homology"/>
<protein>
    <recommendedName>
        <fullName evidence="4">Large ribosomal subunit protein uL29</fullName>
    </recommendedName>
    <alternativeName>
        <fullName evidence="5">50S ribosomal protein L29</fullName>
    </alternativeName>
</protein>
<dbReference type="GO" id="GO:0003735">
    <property type="term" value="F:structural constituent of ribosome"/>
    <property type="evidence" value="ECO:0007669"/>
    <property type="project" value="InterPro"/>
</dbReference>
<dbReference type="AlphaFoldDB" id="A0A383CLR3"/>
<dbReference type="Gene3D" id="1.10.287.310">
    <property type="match status" value="1"/>
</dbReference>
<dbReference type="GO" id="GO:0006412">
    <property type="term" value="P:translation"/>
    <property type="evidence" value="ECO:0007669"/>
    <property type="project" value="InterPro"/>
</dbReference>
<dbReference type="InterPro" id="IPR001854">
    <property type="entry name" value="Ribosomal_uL29"/>
</dbReference>
<keyword evidence="2" id="KW-0689">Ribosomal protein</keyword>
<sequence length="73" mass="8774">MKYNEIKKKTKDELIDLLKNLKKESYNLRFQKKNGQLEKTGRMDQVKKDIARIKTKMNDEFLGDKDAKKNIER</sequence>
<dbReference type="InterPro" id="IPR018254">
    <property type="entry name" value="Ribosomal_uL29_CS"/>
</dbReference>
<gene>
    <name evidence="6" type="ORF">METZ01_LOCUS485905</name>
</gene>
<dbReference type="EMBL" id="UINC01209852">
    <property type="protein sequence ID" value="SVE33051.1"/>
    <property type="molecule type" value="Genomic_DNA"/>
</dbReference>